<feature type="region of interest" description="Disordered" evidence="1">
    <location>
        <begin position="21"/>
        <end position="55"/>
    </location>
</feature>
<protein>
    <submittedName>
        <fullName evidence="2">Uncharacterized protein</fullName>
    </submittedName>
</protein>
<comment type="caution">
    <text evidence="2">The sequence shown here is derived from an EMBL/GenBank/DDBJ whole genome shotgun (WGS) entry which is preliminary data.</text>
</comment>
<organism evidence="2 3">
    <name type="scientific">Pristionchus entomophagus</name>
    <dbReference type="NCBI Taxonomy" id="358040"/>
    <lineage>
        <taxon>Eukaryota</taxon>
        <taxon>Metazoa</taxon>
        <taxon>Ecdysozoa</taxon>
        <taxon>Nematoda</taxon>
        <taxon>Chromadorea</taxon>
        <taxon>Rhabditida</taxon>
        <taxon>Rhabditina</taxon>
        <taxon>Diplogasteromorpha</taxon>
        <taxon>Diplogasteroidea</taxon>
        <taxon>Neodiplogasteridae</taxon>
        <taxon>Pristionchus</taxon>
    </lineage>
</organism>
<feature type="compositionally biased region" description="Pro residues" evidence="1">
    <location>
        <begin position="31"/>
        <end position="42"/>
    </location>
</feature>
<keyword evidence="3" id="KW-1185">Reference proteome</keyword>
<reference evidence="2" key="1">
    <citation type="submission" date="2023-10" db="EMBL/GenBank/DDBJ databases">
        <title>Genome assembly of Pristionchus species.</title>
        <authorList>
            <person name="Yoshida K."/>
            <person name="Sommer R.J."/>
        </authorList>
    </citation>
    <scope>NUCLEOTIDE SEQUENCE</scope>
    <source>
        <strain evidence="2">RS0144</strain>
    </source>
</reference>
<dbReference type="AlphaFoldDB" id="A0AAV5TBW8"/>
<sequence>MKKKSLQLFMEDWNERRKARAAALSGRLTPAPAPPPAAPSSPIPAAAAVDEGSGRVSSARVLPAFGQSRPPRPSPLDLLPPLVTLPPPPTPAFANWSVIGLAPPNPTNPNKVRDLSVLNLLGQSTPPRTVARELRRADESEKEMTSSALANDCSGFINSLLPRPALPSPPPAEKLVIPLPAPQNREPKTKTKRIVDLKRGACRDEGEFCLKEEDDGVLHYCEVLLREKKLTGKFLRSLAAMGDGVETLIDLMMEMPLDTVKISKWAETIDFDDDYYMHIVARRACQKLPSGIVRVKDDSFAMGPAMEGYCRLLRITFSNELKLFINSRDGQASEKDLCSHLDVDFLVAMQLMKSFSTTFEVREMTGGGFYVKMKVIEY</sequence>
<proteinExistence type="predicted"/>
<name>A0AAV5TBW8_9BILA</name>
<evidence type="ECO:0000313" key="2">
    <source>
        <dbReference type="EMBL" id="GMS92794.1"/>
    </source>
</evidence>
<dbReference type="EMBL" id="BTSX01000004">
    <property type="protein sequence ID" value="GMS92794.1"/>
    <property type="molecule type" value="Genomic_DNA"/>
</dbReference>
<dbReference type="Proteomes" id="UP001432027">
    <property type="component" value="Unassembled WGS sequence"/>
</dbReference>
<accession>A0AAV5TBW8</accession>
<gene>
    <name evidence="2" type="ORF">PENTCL1PPCAC_14969</name>
</gene>
<evidence type="ECO:0000313" key="3">
    <source>
        <dbReference type="Proteomes" id="UP001432027"/>
    </source>
</evidence>
<evidence type="ECO:0000256" key="1">
    <source>
        <dbReference type="SAM" id="MobiDB-lite"/>
    </source>
</evidence>